<dbReference type="Gene3D" id="1.10.10.60">
    <property type="entry name" value="Homeodomain-like"/>
    <property type="match status" value="2"/>
</dbReference>
<dbReference type="EMBL" id="JBHUHD010000001">
    <property type="protein sequence ID" value="MFD2141995.1"/>
    <property type="molecule type" value="Genomic_DNA"/>
</dbReference>
<dbReference type="PRINTS" id="PR00032">
    <property type="entry name" value="HTHARAC"/>
</dbReference>
<evidence type="ECO:0000259" key="4">
    <source>
        <dbReference type="PROSITE" id="PS01124"/>
    </source>
</evidence>
<evidence type="ECO:0000313" key="6">
    <source>
        <dbReference type="Proteomes" id="UP001597299"/>
    </source>
</evidence>
<organism evidence="5 6">
    <name type="scientific">Ancylobacter oerskovii</name>
    <dbReference type="NCBI Taxonomy" id="459519"/>
    <lineage>
        <taxon>Bacteria</taxon>
        <taxon>Pseudomonadati</taxon>
        <taxon>Pseudomonadota</taxon>
        <taxon>Alphaproteobacteria</taxon>
        <taxon>Hyphomicrobiales</taxon>
        <taxon>Xanthobacteraceae</taxon>
        <taxon>Ancylobacter</taxon>
    </lineage>
</organism>
<dbReference type="PANTHER" id="PTHR46796:SF7">
    <property type="entry name" value="ARAC FAMILY TRANSCRIPTIONAL REGULATOR"/>
    <property type="match status" value="1"/>
</dbReference>
<comment type="caution">
    <text evidence="5">The sequence shown here is derived from an EMBL/GenBank/DDBJ whole genome shotgun (WGS) entry which is preliminary data.</text>
</comment>
<evidence type="ECO:0000256" key="3">
    <source>
        <dbReference type="ARBA" id="ARBA00023163"/>
    </source>
</evidence>
<feature type="domain" description="HTH araC/xylS-type" evidence="4">
    <location>
        <begin position="203"/>
        <end position="301"/>
    </location>
</feature>
<dbReference type="InterPro" id="IPR050204">
    <property type="entry name" value="AraC_XylS_family_regulators"/>
</dbReference>
<dbReference type="PROSITE" id="PS01124">
    <property type="entry name" value="HTH_ARAC_FAMILY_2"/>
    <property type="match status" value="1"/>
</dbReference>
<gene>
    <name evidence="5" type="ORF">ACFSNC_16430</name>
</gene>
<dbReference type="Pfam" id="PF12852">
    <property type="entry name" value="Cupin_6"/>
    <property type="match status" value="1"/>
</dbReference>
<dbReference type="Pfam" id="PF12833">
    <property type="entry name" value="HTH_18"/>
    <property type="match status" value="1"/>
</dbReference>
<dbReference type="InterPro" id="IPR018062">
    <property type="entry name" value="HTH_AraC-typ_CS"/>
</dbReference>
<sequence>MDPLTEIFTQMRIRRASFTRLDATAPWGFMSKGEQAVKFVLVVRGSGILTAGRNSDPIPLRSGDVFIMLDDVPYRLFDHESSQMIDCVDVEKLRVGHRIELGGGGALTTFVSGAFEIDALDAQPLLDVLPKLLHLKLDQNRSLAFQSVLELLAAETEAPGLGSEAVTSRLFELLFVHAIRALASHPEGPSHGWLGAVADRNLAHAIRAIHAEPARDWTVETLARQAGMSRSAFAARFKAIVGRTPLDYLTHWRIYRATRMIRKRGAALAEVSRSVGYESLAAFNRAFKKETGRTPGAFRKEAVREAAFT</sequence>
<keyword evidence="1" id="KW-0805">Transcription regulation</keyword>
<dbReference type="InterPro" id="IPR009057">
    <property type="entry name" value="Homeodomain-like_sf"/>
</dbReference>
<accession>A0ABW4Z025</accession>
<dbReference type="PANTHER" id="PTHR46796">
    <property type="entry name" value="HTH-TYPE TRANSCRIPTIONAL ACTIVATOR RHAS-RELATED"/>
    <property type="match status" value="1"/>
</dbReference>
<keyword evidence="3" id="KW-0804">Transcription</keyword>
<keyword evidence="6" id="KW-1185">Reference proteome</keyword>
<dbReference type="SMART" id="SM00342">
    <property type="entry name" value="HTH_ARAC"/>
    <property type="match status" value="1"/>
</dbReference>
<proteinExistence type="predicted"/>
<dbReference type="InterPro" id="IPR032783">
    <property type="entry name" value="AraC_lig"/>
</dbReference>
<dbReference type="RefSeq" id="WP_213351598.1">
    <property type="nucleotide sequence ID" value="NZ_JAHBGB010000006.1"/>
</dbReference>
<evidence type="ECO:0000313" key="5">
    <source>
        <dbReference type="EMBL" id="MFD2141995.1"/>
    </source>
</evidence>
<keyword evidence="2" id="KW-0238">DNA-binding</keyword>
<dbReference type="PROSITE" id="PS00041">
    <property type="entry name" value="HTH_ARAC_FAMILY_1"/>
    <property type="match status" value="1"/>
</dbReference>
<dbReference type="InterPro" id="IPR020449">
    <property type="entry name" value="Tscrpt_reg_AraC-type_HTH"/>
</dbReference>
<evidence type="ECO:0000256" key="1">
    <source>
        <dbReference type="ARBA" id="ARBA00023015"/>
    </source>
</evidence>
<name>A0ABW4Z025_9HYPH</name>
<dbReference type="Proteomes" id="UP001597299">
    <property type="component" value="Unassembled WGS sequence"/>
</dbReference>
<dbReference type="SUPFAM" id="SSF46689">
    <property type="entry name" value="Homeodomain-like"/>
    <property type="match status" value="2"/>
</dbReference>
<evidence type="ECO:0000256" key="2">
    <source>
        <dbReference type="ARBA" id="ARBA00023125"/>
    </source>
</evidence>
<protein>
    <submittedName>
        <fullName evidence="5">AraC family transcriptional regulator</fullName>
    </submittedName>
</protein>
<dbReference type="InterPro" id="IPR018060">
    <property type="entry name" value="HTH_AraC"/>
</dbReference>
<reference evidence="6" key="1">
    <citation type="journal article" date="2019" name="Int. J. Syst. Evol. Microbiol.">
        <title>The Global Catalogue of Microorganisms (GCM) 10K type strain sequencing project: providing services to taxonomists for standard genome sequencing and annotation.</title>
        <authorList>
            <consortium name="The Broad Institute Genomics Platform"/>
            <consortium name="The Broad Institute Genome Sequencing Center for Infectious Disease"/>
            <person name="Wu L."/>
            <person name="Ma J."/>
        </authorList>
    </citation>
    <scope>NUCLEOTIDE SEQUENCE [LARGE SCALE GENOMIC DNA]</scope>
    <source>
        <strain evidence="6">CCM 7435</strain>
    </source>
</reference>